<dbReference type="OrthoDB" id="1681166at2759"/>
<feature type="compositionally biased region" description="Basic and acidic residues" evidence="1">
    <location>
        <begin position="28"/>
        <end position="60"/>
    </location>
</feature>
<organism evidence="2 3">
    <name type="scientific">Hymenoscyphus albidus</name>
    <dbReference type="NCBI Taxonomy" id="595503"/>
    <lineage>
        <taxon>Eukaryota</taxon>
        <taxon>Fungi</taxon>
        <taxon>Dikarya</taxon>
        <taxon>Ascomycota</taxon>
        <taxon>Pezizomycotina</taxon>
        <taxon>Leotiomycetes</taxon>
        <taxon>Helotiales</taxon>
        <taxon>Helotiaceae</taxon>
        <taxon>Hymenoscyphus</taxon>
    </lineage>
</organism>
<evidence type="ECO:0000313" key="2">
    <source>
        <dbReference type="EMBL" id="CAG8978663.1"/>
    </source>
</evidence>
<gene>
    <name evidence="2" type="ORF">HYALB_00011760</name>
</gene>
<dbReference type="AlphaFoldDB" id="A0A9N9LRR4"/>
<dbReference type="Proteomes" id="UP000701801">
    <property type="component" value="Unassembled WGS sequence"/>
</dbReference>
<sequence length="391" mass="41327">MSDSKSIPTEPRSGKDPPVPVPVSVVRGEMDKEGRMEMEMEMEGRMGIEGVGEGKVDGKGGDSNTPIQTQTQTQTNEPSHPQPQPRPTILTQAPSDYHRPSSSPSHSQRNPEAGAETQLPPQFQSGLDPDPSPPTPPKNFQGFFVLVDDVKTGVSTHPRQIRYLFSDDEDVGGLTGRLLGCLPSSTSDGVGNDDENENEAGYHGGEGEGLEGSEDTYRLRGGDREGSRERREKERERERTIIIDISNTGDAITGIHSLTDAWQVVNGVIGKAPTFESSNANSNSNSNAGPQHTSSSDPASTVPGGAHDGTAQDNPAQGGDGGVDGSAALMLRVKGVGREAFGGGVDGDEEGEFVGREGKGEMGEDEMRGLLEGFERRLGLLRKVVEGGGVG</sequence>
<feature type="region of interest" description="Disordered" evidence="1">
    <location>
        <begin position="276"/>
        <end position="325"/>
    </location>
</feature>
<feature type="compositionally biased region" description="Low complexity" evidence="1">
    <location>
        <begin position="277"/>
        <end position="288"/>
    </location>
</feature>
<proteinExistence type="predicted"/>
<name>A0A9N9LRR4_9HELO</name>
<feature type="region of interest" description="Disordered" evidence="1">
    <location>
        <begin position="1"/>
        <end position="141"/>
    </location>
</feature>
<keyword evidence="3" id="KW-1185">Reference proteome</keyword>
<feature type="region of interest" description="Disordered" evidence="1">
    <location>
        <begin position="341"/>
        <end position="365"/>
    </location>
</feature>
<evidence type="ECO:0000256" key="1">
    <source>
        <dbReference type="SAM" id="MobiDB-lite"/>
    </source>
</evidence>
<feature type="compositionally biased region" description="Basic and acidic residues" evidence="1">
    <location>
        <begin position="353"/>
        <end position="365"/>
    </location>
</feature>
<accession>A0A9N9LRR4</accession>
<reference evidence="2" key="1">
    <citation type="submission" date="2021-07" db="EMBL/GenBank/DDBJ databases">
        <authorList>
            <person name="Durling M."/>
        </authorList>
    </citation>
    <scope>NUCLEOTIDE SEQUENCE</scope>
</reference>
<dbReference type="EMBL" id="CAJVRM010000272">
    <property type="protein sequence ID" value="CAG8978663.1"/>
    <property type="molecule type" value="Genomic_DNA"/>
</dbReference>
<feature type="compositionally biased region" description="Polar residues" evidence="1">
    <location>
        <begin position="289"/>
        <end position="299"/>
    </location>
</feature>
<feature type="compositionally biased region" description="Basic and acidic residues" evidence="1">
    <location>
        <begin position="215"/>
        <end position="236"/>
    </location>
</feature>
<comment type="caution">
    <text evidence="2">The sequence shown here is derived from an EMBL/GenBank/DDBJ whole genome shotgun (WGS) entry which is preliminary data.</text>
</comment>
<feature type="region of interest" description="Disordered" evidence="1">
    <location>
        <begin position="182"/>
        <end position="236"/>
    </location>
</feature>
<protein>
    <submittedName>
        <fullName evidence="2">Uncharacterized protein</fullName>
    </submittedName>
</protein>
<evidence type="ECO:0000313" key="3">
    <source>
        <dbReference type="Proteomes" id="UP000701801"/>
    </source>
</evidence>